<dbReference type="PANTHER" id="PTHR43420">
    <property type="entry name" value="ACETYLTRANSFERASE"/>
    <property type="match status" value="1"/>
</dbReference>
<dbReference type="EMBL" id="VDFC01000040">
    <property type="protein sequence ID" value="KAA0935535.1"/>
    <property type="molecule type" value="Genomic_DNA"/>
</dbReference>
<reference evidence="4 5" key="1">
    <citation type="submission" date="2019-05" db="EMBL/GenBank/DDBJ databases">
        <authorList>
            <person name="Hariharan J."/>
            <person name="Choudoir M.J."/>
            <person name="Diebold P."/>
            <person name="Panke-Buisse K."/>
            <person name="Buckley D.H."/>
        </authorList>
    </citation>
    <scope>NUCLEOTIDE SEQUENCE [LARGE SCALE GENOMIC DNA]</scope>
    <source>
        <strain evidence="4 5">SUN51</strain>
    </source>
</reference>
<dbReference type="InterPro" id="IPR016181">
    <property type="entry name" value="Acyl_CoA_acyltransferase"/>
</dbReference>
<dbReference type="AlphaFoldDB" id="A0A5B0B4E7"/>
<dbReference type="InterPro" id="IPR050680">
    <property type="entry name" value="YpeA/RimI_acetyltransf"/>
</dbReference>
<evidence type="ECO:0000313" key="4">
    <source>
        <dbReference type="EMBL" id="KAA0935535.1"/>
    </source>
</evidence>
<protein>
    <submittedName>
        <fullName evidence="4">GNAT family N-acetyltransferase</fullName>
    </submittedName>
</protein>
<dbReference type="OrthoDB" id="529907at2"/>
<keyword evidence="2" id="KW-0012">Acyltransferase</keyword>
<evidence type="ECO:0000256" key="1">
    <source>
        <dbReference type="ARBA" id="ARBA00022679"/>
    </source>
</evidence>
<proteinExistence type="predicted"/>
<dbReference type="Pfam" id="PF00583">
    <property type="entry name" value="Acetyltransf_1"/>
    <property type="match status" value="1"/>
</dbReference>
<keyword evidence="5" id="KW-1185">Reference proteome</keyword>
<name>A0A5B0B4E7_9ACTN</name>
<evidence type="ECO:0000313" key="5">
    <source>
        <dbReference type="Proteomes" id="UP000324965"/>
    </source>
</evidence>
<evidence type="ECO:0000259" key="3">
    <source>
        <dbReference type="PROSITE" id="PS51186"/>
    </source>
</evidence>
<dbReference type="Proteomes" id="UP000324965">
    <property type="component" value="Unassembled WGS sequence"/>
</dbReference>
<keyword evidence="1 4" id="KW-0808">Transferase</keyword>
<dbReference type="SUPFAM" id="SSF55729">
    <property type="entry name" value="Acyl-CoA N-acyltransferases (Nat)"/>
    <property type="match status" value="1"/>
</dbReference>
<comment type="caution">
    <text evidence="4">The sequence shown here is derived from an EMBL/GenBank/DDBJ whole genome shotgun (WGS) entry which is preliminary data.</text>
</comment>
<sequence>MTTAVLREMRWWDIEPVLELEKDLFPEDAWSRGMFWSDLAHARGPAATRRYVVAETGADADSDGGAGSGAEPGEGPRIVGYAGLAAAGDSGDVQTIAVAREHWGTGLGALLLTELLRAATAFECTEVLLECRVDNIRAQKLYERFGFEPIGFRRGYYQPGNVDALVMRLNDPSTSVQGTEING</sequence>
<accession>A0A5B0B4E7</accession>
<dbReference type="PANTHER" id="PTHR43420:SF44">
    <property type="entry name" value="ACETYLTRANSFERASE YPEA"/>
    <property type="match status" value="1"/>
</dbReference>
<organism evidence="4 5">
    <name type="scientific">Streptomyces apricus</name>
    <dbReference type="NCBI Taxonomy" id="1828112"/>
    <lineage>
        <taxon>Bacteria</taxon>
        <taxon>Bacillati</taxon>
        <taxon>Actinomycetota</taxon>
        <taxon>Actinomycetes</taxon>
        <taxon>Kitasatosporales</taxon>
        <taxon>Streptomycetaceae</taxon>
        <taxon>Streptomyces</taxon>
    </lineage>
</organism>
<dbReference type="Gene3D" id="3.40.630.30">
    <property type="match status" value="1"/>
</dbReference>
<dbReference type="InterPro" id="IPR000182">
    <property type="entry name" value="GNAT_dom"/>
</dbReference>
<evidence type="ECO:0000256" key="2">
    <source>
        <dbReference type="ARBA" id="ARBA00023315"/>
    </source>
</evidence>
<feature type="domain" description="N-acetyltransferase" evidence="3">
    <location>
        <begin position="4"/>
        <end position="172"/>
    </location>
</feature>
<dbReference type="PROSITE" id="PS51186">
    <property type="entry name" value="GNAT"/>
    <property type="match status" value="1"/>
</dbReference>
<gene>
    <name evidence="4" type="ORF">FGF04_15880</name>
</gene>
<dbReference type="GO" id="GO:0016747">
    <property type="term" value="F:acyltransferase activity, transferring groups other than amino-acyl groups"/>
    <property type="evidence" value="ECO:0007669"/>
    <property type="project" value="InterPro"/>
</dbReference>